<dbReference type="Gene3D" id="1.10.8.350">
    <property type="entry name" value="Bacterial muramidase"/>
    <property type="match status" value="1"/>
</dbReference>
<reference evidence="3" key="1">
    <citation type="journal article" date="2019" name="Int. J. Syst. Evol. Microbiol.">
        <title>The Global Catalogue of Microorganisms (GCM) 10K type strain sequencing project: providing services to taxonomists for standard genome sequencing and annotation.</title>
        <authorList>
            <consortium name="The Broad Institute Genomics Platform"/>
            <consortium name="The Broad Institute Genome Sequencing Center for Infectious Disease"/>
            <person name="Wu L."/>
            <person name="Ma J."/>
        </authorList>
    </citation>
    <scope>NUCLEOTIDE SEQUENCE [LARGE SCALE GENOMIC DNA]</scope>
    <source>
        <strain evidence="3">NBRC 112502</strain>
    </source>
</reference>
<name>A0ABQ6A6U7_9PROT</name>
<dbReference type="Pfam" id="PF13406">
    <property type="entry name" value="SLT_2"/>
    <property type="match status" value="1"/>
</dbReference>
<dbReference type="InterPro" id="IPR043426">
    <property type="entry name" value="MltB-like"/>
</dbReference>
<feature type="domain" description="Transglycosylase SLT" evidence="1">
    <location>
        <begin position="25"/>
        <end position="313"/>
    </location>
</feature>
<dbReference type="EMBL" id="BSOS01000013">
    <property type="protein sequence ID" value="GLR66262.1"/>
    <property type="molecule type" value="Genomic_DNA"/>
</dbReference>
<sequence length="319" mass="33433">MNRRALLGGISLTLALPGLARARDFSGFLAGLRARALAAGIPPAIVAQTTGNLVPNAAILKLDHHQAEFTETWVEYSSHVLSHARLQAGAIKAAESRSLLAAVTSRFGVGAEPLLGIWGIETNYGVNQGGFGVIDALATLAWDRNSRFFGAQAIDAMRIVASGAVPASKLIGSYAGAMGQPQFMPGVYLSTAISFSGSGHPDIWDSDADTLASMANYLVKYGWQPEMPSSEPVFAPGLDPAQTGREVVRSLDDWQRAGVQRLPGAPALPGSTQAAVLLPDGAGGEAFLIYANFHVIRRYNASDFYALAVGSLGRAVLSA</sequence>
<evidence type="ECO:0000259" key="1">
    <source>
        <dbReference type="Pfam" id="PF13406"/>
    </source>
</evidence>
<keyword evidence="3" id="KW-1185">Reference proteome</keyword>
<gene>
    <name evidence="2" type="ORF">GCM10010909_09420</name>
</gene>
<comment type="caution">
    <text evidence="2">The sequence shown here is derived from an EMBL/GenBank/DDBJ whole genome shotgun (WGS) entry which is preliminary data.</text>
</comment>
<protein>
    <recommendedName>
        <fullName evidence="1">Transglycosylase SLT domain-containing protein</fullName>
    </recommendedName>
</protein>
<dbReference type="SUPFAM" id="SSF53955">
    <property type="entry name" value="Lysozyme-like"/>
    <property type="match status" value="1"/>
</dbReference>
<evidence type="ECO:0000313" key="2">
    <source>
        <dbReference type="EMBL" id="GLR66262.1"/>
    </source>
</evidence>
<dbReference type="Proteomes" id="UP001156641">
    <property type="component" value="Unassembled WGS sequence"/>
</dbReference>
<dbReference type="RefSeq" id="WP_284256939.1">
    <property type="nucleotide sequence ID" value="NZ_BSOS01000013.1"/>
</dbReference>
<dbReference type="PANTHER" id="PTHR30163">
    <property type="entry name" value="MEMBRANE-BOUND LYTIC MUREIN TRANSGLYCOSYLASE B"/>
    <property type="match status" value="1"/>
</dbReference>
<dbReference type="InterPro" id="IPR031304">
    <property type="entry name" value="SLT_2"/>
</dbReference>
<dbReference type="InterPro" id="IPR023346">
    <property type="entry name" value="Lysozyme-like_dom_sf"/>
</dbReference>
<dbReference type="PANTHER" id="PTHR30163:SF8">
    <property type="entry name" value="LYTIC MUREIN TRANSGLYCOSYLASE"/>
    <property type="match status" value="1"/>
</dbReference>
<organism evidence="2 3">
    <name type="scientific">Acidocella aquatica</name>
    <dbReference type="NCBI Taxonomy" id="1922313"/>
    <lineage>
        <taxon>Bacteria</taxon>
        <taxon>Pseudomonadati</taxon>
        <taxon>Pseudomonadota</taxon>
        <taxon>Alphaproteobacteria</taxon>
        <taxon>Acetobacterales</taxon>
        <taxon>Acidocellaceae</taxon>
        <taxon>Acidocella</taxon>
    </lineage>
</organism>
<dbReference type="Gene3D" id="1.10.530.10">
    <property type="match status" value="1"/>
</dbReference>
<proteinExistence type="predicted"/>
<dbReference type="NCBIfam" id="TIGR02283">
    <property type="entry name" value="MltB_2"/>
    <property type="match status" value="1"/>
</dbReference>
<dbReference type="InterPro" id="IPR011970">
    <property type="entry name" value="MltB_2"/>
</dbReference>
<evidence type="ECO:0000313" key="3">
    <source>
        <dbReference type="Proteomes" id="UP001156641"/>
    </source>
</evidence>
<accession>A0ABQ6A6U7</accession>